<evidence type="ECO:0000313" key="1">
    <source>
        <dbReference type="EMBL" id="OYV75305.1"/>
    </source>
</evidence>
<sequence>MKAMGMKSSEVKDLFLTESMIMGFFGG</sequence>
<evidence type="ECO:0000313" key="2">
    <source>
        <dbReference type="Proteomes" id="UP000216779"/>
    </source>
</evidence>
<protein>
    <submittedName>
        <fullName evidence="1">Uncharacterized protein</fullName>
    </submittedName>
</protein>
<dbReference type="AlphaFoldDB" id="A0A257SQ93"/>
<proteinExistence type="predicted"/>
<feature type="non-terminal residue" evidence="1">
    <location>
        <position position="27"/>
    </location>
</feature>
<comment type="caution">
    <text evidence="1">The sequence shown here is derived from an EMBL/GenBank/DDBJ whole genome shotgun (WGS) entry which is preliminary data.</text>
</comment>
<accession>A0A257SQ93</accession>
<name>A0A257SQ93_9PROT</name>
<dbReference type="EMBL" id="NCBC01000481">
    <property type="protein sequence ID" value="OYV75305.1"/>
    <property type="molecule type" value="Genomic_DNA"/>
</dbReference>
<gene>
    <name evidence="1" type="ORF">B7Z70_11010</name>
</gene>
<organism evidence="1 2">
    <name type="scientific">Acidithiobacillus ferrivorans</name>
    <dbReference type="NCBI Taxonomy" id="160808"/>
    <lineage>
        <taxon>Bacteria</taxon>
        <taxon>Pseudomonadati</taxon>
        <taxon>Pseudomonadota</taxon>
        <taxon>Acidithiobacillia</taxon>
        <taxon>Acidithiobacillales</taxon>
        <taxon>Acidithiobacillaceae</taxon>
        <taxon>Acidithiobacillus</taxon>
    </lineage>
</organism>
<dbReference type="Proteomes" id="UP000216779">
    <property type="component" value="Unassembled WGS sequence"/>
</dbReference>
<reference evidence="1 2" key="1">
    <citation type="submission" date="2017-03" db="EMBL/GenBank/DDBJ databases">
        <title>Lifting the veil on microbial sulfur biogeochemistry in mining wastewaters.</title>
        <authorList>
            <person name="Kantor R.S."/>
            <person name="Colenbrander Nelson T."/>
            <person name="Marshall S."/>
            <person name="Bennett D."/>
            <person name="Apte S."/>
            <person name="Camacho D."/>
            <person name="Thomas B.C."/>
            <person name="Warren L.A."/>
            <person name="Banfield J.F."/>
        </authorList>
    </citation>
    <scope>NUCLEOTIDE SEQUENCE [LARGE SCALE GENOMIC DNA]</scope>
    <source>
        <strain evidence="1">21-59-9</strain>
    </source>
</reference>